<reference evidence="2 3" key="1">
    <citation type="journal article" date="2018" name="Mol. Biol. Evol.">
        <title>Analysis of the draft genome of the red seaweed Gracilariopsis chorda provides insights into genome size evolution in Rhodophyta.</title>
        <authorList>
            <person name="Lee J."/>
            <person name="Yang E.C."/>
            <person name="Graf L."/>
            <person name="Yang J.H."/>
            <person name="Qiu H."/>
            <person name="Zel Zion U."/>
            <person name="Chan C.X."/>
            <person name="Stephens T.G."/>
            <person name="Weber A.P.M."/>
            <person name="Boo G.H."/>
            <person name="Boo S.M."/>
            <person name="Kim K.M."/>
            <person name="Shin Y."/>
            <person name="Jung M."/>
            <person name="Lee S.J."/>
            <person name="Yim H.S."/>
            <person name="Lee J.H."/>
            <person name="Bhattacharya D."/>
            <person name="Yoon H.S."/>
        </authorList>
    </citation>
    <scope>NUCLEOTIDE SEQUENCE [LARGE SCALE GENOMIC DNA]</scope>
    <source>
        <strain evidence="2 3">SKKU-2015</strain>
        <tissue evidence="2">Whole body</tissue>
    </source>
</reference>
<dbReference type="Proteomes" id="UP000247409">
    <property type="component" value="Unassembled WGS sequence"/>
</dbReference>
<evidence type="ECO:0000256" key="1">
    <source>
        <dbReference type="SAM" id="MobiDB-lite"/>
    </source>
</evidence>
<dbReference type="EMBL" id="NBIV01000353">
    <property type="protein sequence ID" value="PXF40149.1"/>
    <property type="molecule type" value="Genomic_DNA"/>
</dbReference>
<keyword evidence="3" id="KW-1185">Reference proteome</keyword>
<feature type="compositionally biased region" description="Low complexity" evidence="1">
    <location>
        <begin position="146"/>
        <end position="156"/>
    </location>
</feature>
<organism evidence="2 3">
    <name type="scientific">Gracilariopsis chorda</name>
    <dbReference type="NCBI Taxonomy" id="448386"/>
    <lineage>
        <taxon>Eukaryota</taxon>
        <taxon>Rhodophyta</taxon>
        <taxon>Florideophyceae</taxon>
        <taxon>Rhodymeniophycidae</taxon>
        <taxon>Gracilariales</taxon>
        <taxon>Gracilariaceae</taxon>
        <taxon>Gracilariopsis</taxon>
    </lineage>
</organism>
<dbReference type="AlphaFoldDB" id="A0A2V3IDI5"/>
<proteinExistence type="predicted"/>
<comment type="caution">
    <text evidence="2">The sequence shown here is derived from an EMBL/GenBank/DDBJ whole genome shotgun (WGS) entry which is preliminary data.</text>
</comment>
<name>A0A2V3IDI5_9FLOR</name>
<sequence>MESFLAQSFRMSASVSGETTVRDFAVEQVNHFRKVPNPRNQGSVIIRAVALFKGKLENWIPELRVEPDVQKASVSQPDAIGEPVTSVVNTGTSRLGTTGSVPESQGGSKPSTPPASVAFSAESGTPAVGSDQSSAARWSTRRKSSRSSSAGAASSESGRRTERRNIRRKKGGAILTAATVQRLRTYEPDVVFQLLQGQ</sequence>
<feature type="region of interest" description="Disordered" evidence="1">
    <location>
        <begin position="72"/>
        <end position="172"/>
    </location>
</feature>
<evidence type="ECO:0000313" key="3">
    <source>
        <dbReference type="Proteomes" id="UP000247409"/>
    </source>
</evidence>
<evidence type="ECO:0000313" key="2">
    <source>
        <dbReference type="EMBL" id="PXF40149.1"/>
    </source>
</evidence>
<protein>
    <submittedName>
        <fullName evidence="2">Uncharacterized protein</fullName>
    </submittedName>
</protein>
<gene>
    <name evidence="2" type="ORF">BWQ96_10141</name>
</gene>
<feature type="compositionally biased region" description="Polar residues" evidence="1">
    <location>
        <begin position="86"/>
        <end position="110"/>
    </location>
</feature>
<accession>A0A2V3IDI5</accession>